<keyword evidence="1" id="KW-0812">Transmembrane</keyword>
<dbReference type="AlphaFoldDB" id="A0A9W6RQ75"/>
<protein>
    <recommendedName>
        <fullName evidence="2">NERD domain-containing protein</fullName>
    </recommendedName>
</protein>
<feature type="transmembrane region" description="Helical" evidence="1">
    <location>
        <begin position="22"/>
        <end position="40"/>
    </location>
</feature>
<keyword evidence="1" id="KW-0472">Membrane</keyword>
<evidence type="ECO:0000259" key="2">
    <source>
        <dbReference type="PROSITE" id="PS50965"/>
    </source>
</evidence>
<dbReference type="Pfam" id="PF08378">
    <property type="entry name" value="NERD"/>
    <property type="match status" value="1"/>
</dbReference>
<name>A0A9W6RQ75_9ACTN</name>
<accession>A0A9W6RQ75</accession>
<dbReference type="Proteomes" id="UP001165135">
    <property type="component" value="Unassembled WGS sequence"/>
</dbReference>
<evidence type="ECO:0000313" key="3">
    <source>
        <dbReference type="EMBL" id="GLY79773.1"/>
    </source>
</evidence>
<comment type="caution">
    <text evidence="3">The sequence shown here is derived from an EMBL/GenBank/DDBJ whole genome shotgun (WGS) entry which is preliminary data.</text>
</comment>
<organism evidence="3 4">
    <name type="scientific">Actinoallomurus iriomotensis</name>
    <dbReference type="NCBI Taxonomy" id="478107"/>
    <lineage>
        <taxon>Bacteria</taxon>
        <taxon>Bacillati</taxon>
        <taxon>Actinomycetota</taxon>
        <taxon>Actinomycetes</taxon>
        <taxon>Streptosporangiales</taxon>
        <taxon>Thermomonosporaceae</taxon>
        <taxon>Actinoallomurus</taxon>
    </lineage>
</organism>
<dbReference type="EMBL" id="BSTJ01000012">
    <property type="protein sequence ID" value="GLY79773.1"/>
    <property type="molecule type" value="Genomic_DNA"/>
</dbReference>
<evidence type="ECO:0000256" key="1">
    <source>
        <dbReference type="SAM" id="Phobius"/>
    </source>
</evidence>
<dbReference type="InterPro" id="IPR011528">
    <property type="entry name" value="NERD"/>
</dbReference>
<feature type="domain" description="NERD" evidence="2">
    <location>
        <begin position="72"/>
        <end position="187"/>
    </location>
</feature>
<gene>
    <name evidence="3" type="ORF">Airi01_080400</name>
</gene>
<reference evidence="3" key="1">
    <citation type="submission" date="2023-03" db="EMBL/GenBank/DDBJ databases">
        <title>Actinoallomurus iriomotensis NBRC 103681.</title>
        <authorList>
            <person name="Ichikawa N."/>
            <person name="Sato H."/>
            <person name="Tonouchi N."/>
        </authorList>
    </citation>
    <scope>NUCLEOTIDE SEQUENCE</scope>
    <source>
        <strain evidence="3">NBRC 103681</strain>
    </source>
</reference>
<proteinExistence type="predicted"/>
<dbReference type="PROSITE" id="PS50965">
    <property type="entry name" value="NERD"/>
    <property type="match status" value="1"/>
</dbReference>
<sequence>MAGASAHARYRHLRAEYRQERVLARTVLAGVAGAMTAGVFDWLTGLAAALTALLLHSFYLRVKPDPVTHWRRGAAAERRTGRRLSRLDPAYFHVLHDRALPIPAHANLDHLVVGLTGVYAIVSRRWPVLTRLRAVDERLWVGPRPMTRLLVTARDAARTVAERLSEDLGHRVEVHAVVAVHGARLPRTGFTFDGVTVQRAGRARRLVERQPAVLTTAQVTAIAAAAERILPPMIDVWGKTGTLRD</sequence>
<keyword evidence="1" id="KW-1133">Transmembrane helix</keyword>
<evidence type="ECO:0000313" key="4">
    <source>
        <dbReference type="Proteomes" id="UP001165135"/>
    </source>
</evidence>